<dbReference type="Ensembl" id="ENSSAUT00010003254.1">
    <property type="protein sequence ID" value="ENSSAUP00010003040.1"/>
    <property type="gene ID" value="ENSSAUG00010001557.1"/>
</dbReference>
<evidence type="ECO:0000256" key="2">
    <source>
        <dbReference type="ARBA" id="ARBA00022729"/>
    </source>
</evidence>
<dbReference type="InParanoid" id="A0A671TP60"/>
<dbReference type="GO" id="GO:0009897">
    <property type="term" value="C:external side of plasma membrane"/>
    <property type="evidence" value="ECO:0007669"/>
    <property type="project" value="TreeGrafter"/>
</dbReference>
<evidence type="ECO:0000256" key="3">
    <source>
        <dbReference type="ARBA" id="ARBA00023136"/>
    </source>
</evidence>
<evidence type="ECO:0000256" key="1">
    <source>
        <dbReference type="ARBA" id="ARBA00004370"/>
    </source>
</evidence>
<dbReference type="PANTHER" id="PTHR24100">
    <property type="entry name" value="BUTYROPHILIN"/>
    <property type="match status" value="1"/>
</dbReference>
<keyword evidence="3 8" id="KW-0472">Membrane</keyword>
<keyword evidence="2" id="KW-0732">Signal</keyword>
<dbReference type="GeneTree" id="ENSGT01050000244843"/>
<keyword evidence="7" id="KW-0175">Coiled coil</keyword>
<feature type="domain" description="Ig-like" evidence="9">
    <location>
        <begin position="1"/>
        <end position="98"/>
    </location>
</feature>
<feature type="transmembrane region" description="Helical" evidence="8">
    <location>
        <begin position="117"/>
        <end position="137"/>
    </location>
</feature>
<dbReference type="InterPro" id="IPR007110">
    <property type="entry name" value="Ig-like_dom"/>
</dbReference>
<proteinExistence type="predicted"/>
<accession>A0A671TP60</accession>
<dbReference type="PROSITE" id="PS50835">
    <property type="entry name" value="IG_LIKE"/>
    <property type="match status" value="1"/>
</dbReference>
<dbReference type="GO" id="GO:0005102">
    <property type="term" value="F:signaling receptor binding"/>
    <property type="evidence" value="ECO:0007669"/>
    <property type="project" value="TreeGrafter"/>
</dbReference>
<dbReference type="GO" id="GO:1903037">
    <property type="term" value="P:regulation of leukocyte cell-cell adhesion"/>
    <property type="evidence" value="ECO:0007669"/>
    <property type="project" value="UniProtKB-ARBA"/>
</dbReference>
<keyword evidence="5" id="KW-0325">Glycoprotein</keyword>
<reference evidence="10" key="1">
    <citation type="submission" date="2021-04" db="EMBL/GenBank/DDBJ databases">
        <authorList>
            <consortium name="Wellcome Sanger Institute Data Sharing"/>
        </authorList>
    </citation>
    <scope>NUCLEOTIDE SEQUENCE [LARGE SCALE GENOMIC DNA]</scope>
</reference>
<evidence type="ECO:0000313" key="10">
    <source>
        <dbReference type="Ensembl" id="ENSSAUP00010003040.1"/>
    </source>
</evidence>
<keyword evidence="6" id="KW-0393">Immunoglobulin domain</keyword>
<dbReference type="FunFam" id="2.60.40.10:FF:000142">
    <property type="entry name" value="V-set domain-containing T-cell activation inhibitor 1"/>
    <property type="match status" value="1"/>
</dbReference>
<dbReference type="SMART" id="SM00406">
    <property type="entry name" value="IGv"/>
    <property type="match status" value="1"/>
</dbReference>
<dbReference type="InterPro" id="IPR013783">
    <property type="entry name" value="Ig-like_fold"/>
</dbReference>
<evidence type="ECO:0000313" key="11">
    <source>
        <dbReference type="Proteomes" id="UP000472265"/>
    </source>
</evidence>
<evidence type="ECO:0000256" key="6">
    <source>
        <dbReference type="ARBA" id="ARBA00023319"/>
    </source>
</evidence>
<organism evidence="10 11">
    <name type="scientific">Sparus aurata</name>
    <name type="common">Gilthead sea bream</name>
    <dbReference type="NCBI Taxonomy" id="8175"/>
    <lineage>
        <taxon>Eukaryota</taxon>
        <taxon>Metazoa</taxon>
        <taxon>Chordata</taxon>
        <taxon>Craniata</taxon>
        <taxon>Vertebrata</taxon>
        <taxon>Euteleostomi</taxon>
        <taxon>Actinopterygii</taxon>
        <taxon>Neopterygii</taxon>
        <taxon>Teleostei</taxon>
        <taxon>Neoteleostei</taxon>
        <taxon>Acanthomorphata</taxon>
        <taxon>Eupercaria</taxon>
        <taxon>Spariformes</taxon>
        <taxon>Sparidae</taxon>
        <taxon>Sparus</taxon>
    </lineage>
</organism>
<evidence type="ECO:0000259" key="9">
    <source>
        <dbReference type="PROSITE" id="PS50835"/>
    </source>
</evidence>
<dbReference type="AlphaFoldDB" id="A0A671TP60"/>
<evidence type="ECO:0000256" key="7">
    <source>
        <dbReference type="SAM" id="Coils"/>
    </source>
</evidence>
<dbReference type="InterPro" id="IPR036179">
    <property type="entry name" value="Ig-like_dom_sf"/>
</dbReference>
<name>A0A671TP60_SPAAU</name>
<sequence length="307" mass="35237">MVTLVGEDVVLPCSLEPPLDAVSKSVEWARPDLEPRFVHVWHDGQDHMVNQNPSYKGRTSVSIDKLRQGDLSLLLSAVKLSDYGLYRCYFPSQNKTFSVELIVAGIFSITPPSSHSVIVAIVSGIAAGLAIAVVFVWKWKKTQTTKRKDSSDKKDQLRKQSMKIQEELSAWGEVFSPLMELKTGVVNQRETLRLQLEEIENEREENKEKIQSVEKKIAESEQEKATDRTEGYLREKQNLLKANWKLEKRKEEVEKQQLNMDKLLQKADSMNVTVTDRKRKVENQMEVIKSFLGELESDDENTHLHRD</sequence>
<keyword evidence="4" id="KW-1015">Disulfide bond</keyword>
<dbReference type="GO" id="GO:0050863">
    <property type="term" value="P:regulation of T cell activation"/>
    <property type="evidence" value="ECO:0007669"/>
    <property type="project" value="UniProtKB-ARBA"/>
</dbReference>
<evidence type="ECO:0000256" key="5">
    <source>
        <dbReference type="ARBA" id="ARBA00023180"/>
    </source>
</evidence>
<feature type="coiled-coil region" evidence="7">
    <location>
        <begin position="147"/>
        <end position="266"/>
    </location>
</feature>
<dbReference type="Pfam" id="PF07686">
    <property type="entry name" value="V-set"/>
    <property type="match status" value="1"/>
</dbReference>
<dbReference type="SUPFAM" id="SSF48726">
    <property type="entry name" value="Immunoglobulin"/>
    <property type="match status" value="1"/>
</dbReference>
<reference evidence="10" key="2">
    <citation type="submission" date="2025-08" db="UniProtKB">
        <authorList>
            <consortium name="Ensembl"/>
        </authorList>
    </citation>
    <scope>IDENTIFICATION</scope>
</reference>
<protein>
    <recommendedName>
        <fullName evidence="9">Ig-like domain-containing protein</fullName>
    </recommendedName>
</protein>
<reference evidence="10" key="3">
    <citation type="submission" date="2025-09" db="UniProtKB">
        <authorList>
            <consortium name="Ensembl"/>
        </authorList>
    </citation>
    <scope>IDENTIFICATION</scope>
</reference>
<dbReference type="InterPro" id="IPR050504">
    <property type="entry name" value="IgSF_BTN/MOG"/>
</dbReference>
<dbReference type="InterPro" id="IPR013106">
    <property type="entry name" value="Ig_V-set"/>
</dbReference>
<dbReference type="Proteomes" id="UP000472265">
    <property type="component" value="Chromosome 10"/>
</dbReference>
<keyword evidence="11" id="KW-1185">Reference proteome</keyword>
<keyword evidence="8" id="KW-0812">Transmembrane</keyword>
<evidence type="ECO:0000256" key="8">
    <source>
        <dbReference type="SAM" id="Phobius"/>
    </source>
</evidence>
<keyword evidence="8" id="KW-1133">Transmembrane helix</keyword>
<evidence type="ECO:0000256" key="4">
    <source>
        <dbReference type="ARBA" id="ARBA00023157"/>
    </source>
</evidence>
<dbReference type="GO" id="GO:0050852">
    <property type="term" value="P:T cell receptor signaling pathway"/>
    <property type="evidence" value="ECO:0007669"/>
    <property type="project" value="TreeGrafter"/>
</dbReference>
<dbReference type="Gene3D" id="2.60.40.10">
    <property type="entry name" value="Immunoglobulins"/>
    <property type="match status" value="1"/>
</dbReference>
<dbReference type="GO" id="GO:0001817">
    <property type="term" value="P:regulation of cytokine production"/>
    <property type="evidence" value="ECO:0007669"/>
    <property type="project" value="TreeGrafter"/>
</dbReference>
<comment type="subcellular location">
    <subcellularLocation>
        <location evidence="1">Membrane</location>
    </subcellularLocation>
</comment>